<accession>A0ABT8EKA1</accession>
<dbReference type="EMBL" id="JAJHNU010000002">
    <property type="protein sequence ID" value="MDN4121710.1"/>
    <property type="molecule type" value="Genomic_DNA"/>
</dbReference>
<proteinExistence type="predicted"/>
<comment type="caution">
    <text evidence="1">The sequence shown here is derived from an EMBL/GenBank/DDBJ whole genome shotgun (WGS) entry which is preliminary data.</text>
</comment>
<organism evidence="1 2">
    <name type="scientific">Alcaligenes endophyticus</name>
    <dbReference type="NCBI Taxonomy" id="1929088"/>
    <lineage>
        <taxon>Bacteria</taxon>
        <taxon>Pseudomonadati</taxon>
        <taxon>Pseudomonadota</taxon>
        <taxon>Betaproteobacteria</taxon>
        <taxon>Burkholderiales</taxon>
        <taxon>Alcaligenaceae</taxon>
        <taxon>Alcaligenes</taxon>
    </lineage>
</organism>
<sequence>MATFEQALAEAYASAPTDVVTFDTLEVRHSAFRDDAGHPMAIRIVIGYEDISARLEGDAPLHAGQYVDFIAGAFRFKLPGFEEGRVPQLQITIDGVNREVVGHIEAAINEPEPIYITYRPYLSSDLSKPQMNPPITMELSRVTVTGASVSGTASLSNVHNWAFPFEKYTAKRFPGLVR</sequence>
<keyword evidence="2" id="KW-1185">Reference proteome</keyword>
<dbReference type="RefSeq" id="WP_266124377.1">
    <property type="nucleotide sequence ID" value="NZ_JAJHNU010000002.1"/>
</dbReference>
<reference evidence="1" key="1">
    <citation type="submission" date="2021-11" db="EMBL/GenBank/DDBJ databases">
        <title>Draft genome sequence of Alcaligenes endophyticus type strain CCUG 75668T.</title>
        <authorList>
            <person name="Salva-Serra F."/>
            <person name="Duran R.E."/>
            <person name="Seeger M."/>
            <person name="Moore E.R.B."/>
            <person name="Jaen-Luchoro D."/>
        </authorList>
    </citation>
    <scope>NUCLEOTIDE SEQUENCE</scope>
    <source>
        <strain evidence="1">CCUG 75668</strain>
    </source>
</reference>
<evidence type="ECO:0000313" key="1">
    <source>
        <dbReference type="EMBL" id="MDN4121710.1"/>
    </source>
</evidence>
<dbReference type="Proteomes" id="UP001168613">
    <property type="component" value="Unassembled WGS sequence"/>
</dbReference>
<dbReference type="Pfam" id="PF08875">
    <property type="entry name" value="DUF1833"/>
    <property type="match status" value="1"/>
</dbReference>
<evidence type="ECO:0000313" key="2">
    <source>
        <dbReference type="Proteomes" id="UP001168613"/>
    </source>
</evidence>
<gene>
    <name evidence="1" type="ORF">LMS43_10450</name>
</gene>
<dbReference type="InterPro" id="IPR014974">
    <property type="entry name" value="DUF1833"/>
</dbReference>
<protein>
    <submittedName>
        <fullName evidence="1">DUF1833 domain-containing protein</fullName>
    </submittedName>
</protein>
<name>A0ABT8EKA1_9BURK</name>